<evidence type="ECO:0000313" key="5">
    <source>
        <dbReference type="Proteomes" id="UP000767446"/>
    </source>
</evidence>
<dbReference type="Pfam" id="PF00583">
    <property type="entry name" value="Acetyltransf_1"/>
    <property type="match status" value="1"/>
</dbReference>
<evidence type="ECO:0000313" key="4">
    <source>
        <dbReference type="EMBL" id="MBR8827787.1"/>
    </source>
</evidence>
<accession>A0A941JT16</accession>
<protein>
    <submittedName>
        <fullName evidence="4">GNAT family N-acetyltransferase</fullName>
    </submittedName>
</protein>
<dbReference type="Gene3D" id="3.40.630.30">
    <property type="match status" value="1"/>
</dbReference>
<gene>
    <name evidence="4" type="ORF">DSM107014_07755</name>
</gene>
<evidence type="ECO:0000259" key="3">
    <source>
        <dbReference type="PROSITE" id="PS51186"/>
    </source>
</evidence>
<comment type="caution">
    <text evidence="4">The sequence shown here is derived from an EMBL/GenBank/DDBJ whole genome shotgun (WGS) entry which is preliminary data.</text>
</comment>
<dbReference type="SUPFAM" id="SSF55729">
    <property type="entry name" value="Acyl-CoA N-acyltransferases (Nat)"/>
    <property type="match status" value="1"/>
</dbReference>
<dbReference type="EMBL" id="JADQBC010000043">
    <property type="protein sequence ID" value="MBR8827787.1"/>
    <property type="molecule type" value="Genomic_DNA"/>
</dbReference>
<evidence type="ECO:0000256" key="1">
    <source>
        <dbReference type="ARBA" id="ARBA00022679"/>
    </source>
</evidence>
<dbReference type="PANTHER" id="PTHR43072">
    <property type="entry name" value="N-ACETYLTRANSFERASE"/>
    <property type="match status" value="1"/>
</dbReference>
<dbReference type="AlphaFoldDB" id="A0A941JT16"/>
<evidence type="ECO:0000256" key="2">
    <source>
        <dbReference type="ARBA" id="ARBA00023315"/>
    </source>
</evidence>
<organism evidence="4 5">
    <name type="scientific">Gomphosphaeria aponina SAG 52.96 = DSM 107014</name>
    <dbReference type="NCBI Taxonomy" id="1521640"/>
    <lineage>
        <taxon>Bacteria</taxon>
        <taxon>Bacillati</taxon>
        <taxon>Cyanobacteriota</taxon>
        <taxon>Cyanophyceae</taxon>
        <taxon>Oscillatoriophycideae</taxon>
        <taxon>Chroococcales</taxon>
        <taxon>Gomphosphaeriaceae</taxon>
        <taxon>Gomphosphaeria</taxon>
    </lineage>
</organism>
<dbReference type="CDD" id="cd04301">
    <property type="entry name" value="NAT_SF"/>
    <property type="match status" value="1"/>
</dbReference>
<keyword evidence="2" id="KW-0012">Acyltransferase</keyword>
<dbReference type="InterPro" id="IPR000182">
    <property type="entry name" value="GNAT_dom"/>
</dbReference>
<sequence length="133" mass="15463">MHKTYQEIFSEQQDFSHLADTVNKYFNSDTQLWWVELTGEPIGCIWMGNAIDQVSGDRYAYIFLLYVKKKHRGQGIGKALMQHGENWAKNRGDRQIGLMVFSFNQSAINLYQSLGYETQSLLMIKQLGKRFNS</sequence>
<name>A0A941JT16_9CHRO</name>
<reference evidence="4" key="1">
    <citation type="submission" date="2021-02" db="EMBL/GenBank/DDBJ databases">
        <title>Metagenome analyses of Stigonema ocellatum DSM 106950, Chlorogloea purpurea SAG 13.99 and Gomphosphaeria aponina DSM 107014.</title>
        <authorList>
            <person name="Marter P."/>
            <person name="Huang S."/>
        </authorList>
    </citation>
    <scope>NUCLEOTIDE SEQUENCE</scope>
    <source>
        <strain evidence="4">JP213</strain>
    </source>
</reference>
<dbReference type="Proteomes" id="UP000767446">
    <property type="component" value="Unassembled WGS sequence"/>
</dbReference>
<dbReference type="PROSITE" id="PS51186">
    <property type="entry name" value="GNAT"/>
    <property type="match status" value="1"/>
</dbReference>
<proteinExistence type="predicted"/>
<keyword evidence="1" id="KW-0808">Transferase</keyword>
<dbReference type="PANTHER" id="PTHR43072:SF23">
    <property type="entry name" value="UPF0039 PROTEIN C11D3.02C"/>
    <property type="match status" value="1"/>
</dbReference>
<dbReference type="InterPro" id="IPR016181">
    <property type="entry name" value="Acyl_CoA_acyltransferase"/>
</dbReference>
<dbReference type="GO" id="GO:0016747">
    <property type="term" value="F:acyltransferase activity, transferring groups other than amino-acyl groups"/>
    <property type="evidence" value="ECO:0007669"/>
    <property type="project" value="InterPro"/>
</dbReference>
<feature type="domain" description="N-acetyltransferase" evidence="3">
    <location>
        <begin position="1"/>
        <end position="133"/>
    </location>
</feature>